<name>A0A226D2I5_FOLCA</name>
<evidence type="ECO:0000256" key="5">
    <source>
        <dbReference type="ARBA" id="ARBA00023136"/>
    </source>
</evidence>
<evidence type="ECO:0000256" key="1">
    <source>
        <dbReference type="ARBA" id="ARBA00004651"/>
    </source>
</evidence>
<evidence type="ECO:0000256" key="9">
    <source>
        <dbReference type="SAM" id="SignalP"/>
    </source>
</evidence>
<feature type="transmembrane region" description="Helical" evidence="8">
    <location>
        <begin position="643"/>
        <end position="667"/>
    </location>
</feature>
<feature type="signal peptide" evidence="9">
    <location>
        <begin position="1"/>
        <end position="19"/>
    </location>
</feature>
<keyword evidence="5 8" id="KW-0472">Membrane</keyword>
<keyword evidence="4 8" id="KW-1133">Transmembrane helix</keyword>
<comment type="subcellular location">
    <subcellularLocation>
        <location evidence="1">Cell membrane</location>
        <topology evidence="1">Multi-pass membrane protein</topology>
    </subcellularLocation>
</comment>
<feature type="transmembrane region" description="Helical" evidence="8">
    <location>
        <begin position="372"/>
        <end position="388"/>
    </location>
</feature>
<gene>
    <name evidence="10" type="ORF">Fcan01_25531</name>
</gene>
<evidence type="ECO:0000256" key="8">
    <source>
        <dbReference type="SAM" id="Phobius"/>
    </source>
</evidence>
<organism evidence="10 11">
    <name type="scientific">Folsomia candida</name>
    <name type="common">Springtail</name>
    <dbReference type="NCBI Taxonomy" id="158441"/>
    <lineage>
        <taxon>Eukaryota</taxon>
        <taxon>Metazoa</taxon>
        <taxon>Ecdysozoa</taxon>
        <taxon>Arthropoda</taxon>
        <taxon>Hexapoda</taxon>
        <taxon>Collembola</taxon>
        <taxon>Entomobryomorpha</taxon>
        <taxon>Isotomoidea</taxon>
        <taxon>Isotomidae</taxon>
        <taxon>Proisotominae</taxon>
        <taxon>Folsomia</taxon>
    </lineage>
</organism>
<keyword evidence="11" id="KW-1185">Reference proteome</keyword>
<proteinExistence type="predicted"/>
<evidence type="ECO:0000256" key="2">
    <source>
        <dbReference type="ARBA" id="ARBA00022475"/>
    </source>
</evidence>
<dbReference type="EMBL" id="LNIX01000037">
    <property type="protein sequence ID" value="OXA39795.1"/>
    <property type="molecule type" value="Genomic_DNA"/>
</dbReference>
<dbReference type="PANTHER" id="PTHR42643:SF24">
    <property type="entry name" value="IONOTROPIC RECEPTOR 60A"/>
    <property type="match status" value="1"/>
</dbReference>
<comment type="caution">
    <text evidence="10">The sequence shown here is derived from an EMBL/GenBank/DDBJ whole genome shotgun (WGS) entry which is preliminary data.</text>
</comment>
<protein>
    <submittedName>
        <fullName evidence="10">Uncharacterized protein</fullName>
    </submittedName>
</protein>
<evidence type="ECO:0000256" key="6">
    <source>
        <dbReference type="ARBA" id="ARBA00023170"/>
    </source>
</evidence>
<feature type="transmembrane region" description="Helical" evidence="8">
    <location>
        <begin position="341"/>
        <end position="360"/>
    </location>
</feature>
<sequence>MMFKIYISIFLSLLPLSKSSQIKITKIDRLFPQTSVLHLMGYFYNLDHPFWKTKLFKYLLQNSKFPKLVHDLQGNYIEYNPSYRNCRYNEYTYPKYYGHYTTQIFILFLPKIETFLERDLVQKFGYQFYKCGQNPAYIFFVLAFRRFETDRKSELSSSLFVIYQPAKPVTEFVHIFVICHTCSHQLVEVPVTHIRDTGSLYAYWKLQNSNLHRFEVDSDGKMNFDPNKETCSAIQRGENVFPQRFICAQLALGGKLNFTDVIISGIQYPPDLKYSEHRIGYHLAVTKGTIYDVFVNPLSTHYSWLPNCPQSYQFKLAAVSFKRSKVDGILAVTLPLDVPTWAASAVSLLLISVLLAGIGFNKSGSLIDFKSNFLQCTYWILSCLFGQFHGTPAIIKLMGVYSAIFVVLWVLMFFLMGTVFYQGAIFSSLVTVQSPNLPSTLQSVVDSQIQIITTTPYYSNLNGYGSMFKALFLEDEINAAQTGTKHFRTLTDLKMRTKFIERASPFTLGLRISDSLPVKFDSGEVTSVMDTFAIINLEHDLVQILAGIKLKGDPQVVRSLEPSISIMHNPICVLGKIFLPQISQGFGQLAQSGLFQLWGDLDDGKELVSNVKKFTSEDLSRQVILTHLFGIRRKIVHEDAEPVSISALDGFLLLVVGLFAVALVIFLSESVTYEKLRYLGFKFRHGVAKVVGKVRG</sequence>
<evidence type="ECO:0000313" key="11">
    <source>
        <dbReference type="Proteomes" id="UP000198287"/>
    </source>
</evidence>
<dbReference type="GO" id="GO:0005886">
    <property type="term" value="C:plasma membrane"/>
    <property type="evidence" value="ECO:0007669"/>
    <property type="project" value="UniProtKB-SubCell"/>
</dbReference>
<dbReference type="Proteomes" id="UP000198287">
    <property type="component" value="Unassembled WGS sequence"/>
</dbReference>
<feature type="chain" id="PRO_5012917550" evidence="9">
    <location>
        <begin position="20"/>
        <end position="696"/>
    </location>
</feature>
<accession>A0A226D2I5</accession>
<keyword evidence="6" id="KW-0675">Receptor</keyword>
<keyword evidence="7" id="KW-0325">Glycoprotein</keyword>
<feature type="transmembrane region" description="Helical" evidence="8">
    <location>
        <begin position="400"/>
        <end position="421"/>
    </location>
</feature>
<dbReference type="PANTHER" id="PTHR42643">
    <property type="entry name" value="IONOTROPIC RECEPTOR 20A-RELATED"/>
    <property type="match status" value="1"/>
</dbReference>
<evidence type="ECO:0000256" key="3">
    <source>
        <dbReference type="ARBA" id="ARBA00022692"/>
    </source>
</evidence>
<evidence type="ECO:0000256" key="7">
    <source>
        <dbReference type="ARBA" id="ARBA00023180"/>
    </source>
</evidence>
<reference evidence="10 11" key="1">
    <citation type="submission" date="2015-12" db="EMBL/GenBank/DDBJ databases">
        <title>The genome of Folsomia candida.</title>
        <authorList>
            <person name="Faddeeva A."/>
            <person name="Derks M.F."/>
            <person name="Anvar Y."/>
            <person name="Smit S."/>
            <person name="Van Straalen N."/>
            <person name="Roelofs D."/>
        </authorList>
    </citation>
    <scope>NUCLEOTIDE SEQUENCE [LARGE SCALE GENOMIC DNA]</scope>
    <source>
        <strain evidence="10 11">VU population</strain>
        <tissue evidence="10">Whole body</tissue>
    </source>
</reference>
<dbReference type="InterPro" id="IPR052192">
    <property type="entry name" value="Insect_Ionotropic_Sensory_Rcpt"/>
</dbReference>
<evidence type="ECO:0000256" key="4">
    <source>
        <dbReference type="ARBA" id="ARBA00022989"/>
    </source>
</evidence>
<dbReference type="AlphaFoldDB" id="A0A226D2I5"/>
<keyword evidence="2" id="KW-1003">Cell membrane</keyword>
<keyword evidence="9" id="KW-0732">Signal</keyword>
<keyword evidence="3 8" id="KW-0812">Transmembrane</keyword>
<evidence type="ECO:0000313" key="10">
    <source>
        <dbReference type="EMBL" id="OXA39795.1"/>
    </source>
</evidence>